<organism evidence="4 6">
    <name type="scientific">Acetobacter malorum</name>
    <dbReference type="NCBI Taxonomy" id="178901"/>
    <lineage>
        <taxon>Bacteria</taxon>
        <taxon>Pseudomonadati</taxon>
        <taxon>Pseudomonadota</taxon>
        <taxon>Alphaproteobacteria</taxon>
        <taxon>Acetobacterales</taxon>
        <taxon>Acetobacteraceae</taxon>
        <taxon>Acetobacter</taxon>
    </lineage>
</organism>
<evidence type="ECO:0000313" key="6">
    <source>
        <dbReference type="Proteomes" id="UP000077349"/>
    </source>
</evidence>
<name>A0A177G5A0_9PROT</name>
<dbReference type="AlphaFoldDB" id="A0A177G5A0"/>
<reference evidence="7" key="1">
    <citation type="submission" date="2014-06" db="EMBL/GenBank/DDBJ databases">
        <authorList>
            <person name="Winans N.J."/>
            <person name="Newell P.D."/>
            <person name="Douglas A.E."/>
        </authorList>
    </citation>
    <scope>NUCLEOTIDE SEQUENCE [LARGE SCALE GENOMIC DNA]</scope>
    <source>
        <strain evidence="7">DsW_057</strain>
    </source>
</reference>
<accession>A0A177G5A0</accession>
<dbReference type="Proteomes" id="UP000077349">
    <property type="component" value="Unassembled WGS sequence"/>
</dbReference>
<dbReference type="InterPro" id="IPR009057">
    <property type="entry name" value="Homeodomain-like_sf"/>
</dbReference>
<dbReference type="Proteomes" id="UP000242683">
    <property type="component" value="Unassembled WGS sequence"/>
</dbReference>
<protein>
    <submittedName>
        <fullName evidence="4 5">Transcriptional regulator</fullName>
    </submittedName>
</protein>
<dbReference type="SUPFAM" id="SSF46689">
    <property type="entry name" value="Homeodomain-like"/>
    <property type="match status" value="1"/>
</dbReference>
<dbReference type="GO" id="GO:0000976">
    <property type="term" value="F:transcription cis-regulatory region binding"/>
    <property type="evidence" value="ECO:0007669"/>
    <property type="project" value="TreeGrafter"/>
</dbReference>
<dbReference type="PROSITE" id="PS50977">
    <property type="entry name" value="HTH_TETR_2"/>
    <property type="match status" value="1"/>
</dbReference>
<feature type="DNA-binding region" description="H-T-H motif" evidence="2">
    <location>
        <begin position="44"/>
        <end position="63"/>
    </location>
</feature>
<dbReference type="RefSeq" id="WP_063354547.1">
    <property type="nucleotide sequence ID" value="NZ_JOPG01000042.1"/>
</dbReference>
<evidence type="ECO:0000313" key="4">
    <source>
        <dbReference type="EMBL" id="OAG75508.1"/>
    </source>
</evidence>
<evidence type="ECO:0000313" key="5">
    <source>
        <dbReference type="EMBL" id="OUJ03930.1"/>
    </source>
</evidence>
<dbReference type="InterPro" id="IPR001647">
    <property type="entry name" value="HTH_TetR"/>
</dbReference>
<dbReference type="EMBL" id="LVHD01000041">
    <property type="protein sequence ID" value="OAG75508.1"/>
    <property type="molecule type" value="Genomic_DNA"/>
</dbReference>
<proteinExistence type="predicted"/>
<dbReference type="Gene3D" id="1.10.357.10">
    <property type="entry name" value="Tetracycline Repressor, domain 2"/>
    <property type="match status" value="1"/>
</dbReference>
<gene>
    <name evidence="4" type="ORF">Amal_03326</name>
    <name evidence="5" type="ORF">HK23_10230</name>
</gene>
<dbReference type="PANTHER" id="PTHR30055:SF226">
    <property type="entry name" value="HTH-TYPE TRANSCRIPTIONAL REGULATOR PKSA"/>
    <property type="match status" value="1"/>
</dbReference>
<reference evidence="4 6" key="3">
    <citation type="submission" date="2016-03" db="EMBL/GenBank/DDBJ databases">
        <title>Draft genome sequence of Acetobacter malorum CECT 7742, a strain isolated from strawberry vinegar.</title>
        <authorList>
            <person name="Sainz F."/>
            <person name="Mas A."/>
            <person name="Torija M.J."/>
        </authorList>
    </citation>
    <scope>NUCLEOTIDE SEQUENCE [LARGE SCALE GENOMIC DNA]</scope>
    <source>
        <strain evidence="4 6">CECT 7742</strain>
    </source>
</reference>
<comment type="caution">
    <text evidence="4">The sequence shown here is derived from an EMBL/GenBank/DDBJ whole genome shotgun (WGS) entry which is preliminary data.</text>
</comment>
<dbReference type="InterPro" id="IPR050109">
    <property type="entry name" value="HTH-type_TetR-like_transc_reg"/>
</dbReference>
<dbReference type="PANTHER" id="PTHR30055">
    <property type="entry name" value="HTH-TYPE TRANSCRIPTIONAL REGULATOR RUTR"/>
    <property type="match status" value="1"/>
</dbReference>
<evidence type="ECO:0000256" key="2">
    <source>
        <dbReference type="PROSITE-ProRule" id="PRU00335"/>
    </source>
</evidence>
<dbReference type="PRINTS" id="PR00455">
    <property type="entry name" value="HTHTETR"/>
</dbReference>
<feature type="domain" description="HTH tetR-type" evidence="3">
    <location>
        <begin position="21"/>
        <end position="81"/>
    </location>
</feature>
<dbReference type="OrthoDB" id="9808189at2"/>
<reference evidence="5" key="2">
    <citation type="submission" date="2014-06" db="EMBL/GenBank/DDBJ databases">
        <authorList>
            <person name="Ju J."/>
            <person name="Zhang J."/>
        </authorList>
    </citation>
    <scope>NUCLEOTIDE SEQUENCE [LARGE SCALE GENOMIC DNA]</scope>
    <source>
        <strain evidence="5">DsW_057</strain>
    </source>
</reference>
<keyword evidence="1 2" id="KW-0238">DNA-binding</keyword>
<dbReference type="Pfam" id="PF00440">
    <property type="entry name" value="TetR_N"/>
    <property type="match status" value="1"/>
</dbReference>
<sequence length="219" mass="23691">MDSNTSRAKRTPLQPLRSAGRQRVEELLAAASDLMAERGYEATTMAEIAARAGAKIGSLYRFFPNKEAVADALVQRHIAILEDEYAALAKRAATLSPEALADILIELLVTLHPRVKSLSALMEARTDKMEIRDRARGHAVAGIAAALRVCAPGLDEALAKDIAAVVLNTMKVLRGMLANDAPTTSGAPDELRRMNRLYLSDRLAPFRRGSDSATDGKTR</sequence>
<evidence type="ECO:0000256" key="1">
    <source>
        <dbReference type="ARBA" id="ARBA00023125"/>
    </source>
</evidence>
<evidence type="ECO:0000259" key="3">
    <source>
        <dbReference type="PROSITE" id="PS50977"/>
    </source>
</evidence>
<evidence type="ECO:0000313" key="7">
    <source>
        <dbReference type="Proteomes" id="UP000242683"/>
    </source>
</evidence>
<dbReference type="GO" id="GO:0003700">
    <property type="term" value="F:DNA-binding transcription factor activity"/>
    <property type="evidence" value="ECO:0007669"/>
    <property type="project" value="TreeGrafter"/>
</dbReference>
<dbReference type="EMBL" id="JOPG01000042">
    <property type="protein sequence ID" value="OUJ03930.1"/>
    <property type="molecule type" value="Genomic_DNA"/>
</dbReference>
<dbReference type="PATRIC" id="fig|178901.16.peg.3544"/>